<proteinExistence type="inferred from homology"/>
<dbReference type="SUPFAM" id="SSF103481">
    <property type="entry name" value="Multidrug resistance efflux transporter EmrE"/>
    <property type="match status" value="1"/>
</dbReference>
<sequence>MKGYLWAVASVLLITIAQLLLKWGVARLPEFSLSVHWLDVDWLWQNHNPLLMIMAGLTGYALSMLCWFFTLKYLPLNKAYPVISLSYALVYIMAALLPWFDETVSLLKTAGIIFILLGVWLISRPEKNHLTDRHL</sequence>
<evidence type="ECO:0000256" key="11">
    <source>
        <dbReference type="ARBA" id="ARBA00023136"/>
    </source>
</evidence>
<gene>
    <name evidence="12" type="primary">arnF</name>
    <name evidence="14" type="ORF">SAMN05421784_103103</name>
</gene>
<keyword evidence="8 12" id="KW-0448">Lipopolysaccharide biosynthesis</keyword>
<evidence type="ECO:0000256" key="5">
    <source>
        <dbReference type="ARBA" id="ARBA00022519"/>
    </source>
</evidence>
<accession>A0A1I7FB79</accession>
<keyword evidence="7 12" id="KW-0812">Transmembrane</keyword>
<feature type="transmembrane region" description="Helical" evidence="12">
    <location>
        <begin position="82"/>
        <end position="100"/>
    </location>
</feature>
<evidence type="ECO:0000256" key="7">
    <source>
        <dbReference type="ARBA" id="ARBA00022692"/>
    </source>
</evidence>
<keyword evidence="10 12" id="KW-0443">Lipid metabolism</keyword>
<evidence type="ECO:0000256" key="8">
    <source>
        <dbReference type="ARBA" id="ARBA00022985"/>
    </source>
</evidence>
<evidence type="ECO:0000256" key="6">
    <source>
        <dbReference type="ARBA" id="ARBA00022556"/>
    </source>
</evidence>
<dbReference type="RefSeq" id="WP_092548101.1">
    <property type="nucleotide sequence ID" value="NZ_CAWRBG010000046.1"/>
</dbReference>
<feature type="transmembrane region" description="Helical" evidence="12">
    <location>
        <begin position="106"/>
        <end position="123"/>
    </location>
</feature>
<dbReference type="STRING" id="351659.SAMN05421784_103103"/>
<evidence type="ECO:0000259" key="13">
    <source>
        <dbReference type="Pfam" id="PF00892"/>
    </source>
</evidence>
<comment type="subcellular location">
    <subcellularLocation>
        <location evidence="12">Cell inner membrane</location>
        <topology evidence="12">Multi-pass membrane protein</topology>
    </subcellularLocation>
    <subcellularLocation>
        <location evidence="1">Cell membrane</location>
        <topology evidence="1">Multi-pass membrane protein</topology>
    </subcellularLocation>
</comment>
<keyword evidence="2 12" id="KW-0813">Transport</keyword>
<dbReference type="HAMAP" id="MF_00538">
    <property type="entry name" value="Flippase_ArnF"/>
    <property type="match status" value="1"/>
</dbReference>
<keyword evidence="3 12" id="KW-1003">Cell membrane</keyword>
<keyword evidence="15" id="KW-1185">Reference proteome</keyword>
<comment type="caution">
    <text evidence="12">Lacks conserved residue(s) required for the propagation of feature annotation.</text>
</comment>
<name>A0A1I7FB79_9GAMM</name>
<dbReference type="InterPro" id="IPR022832">
    <property type="entry name" value="Flippase_ArnF"/>
</dbReference>
<comment type="subunit">
    <text evidence="12">Heterodimer of ArnE and ArnF.</text>
</comment>
<dbReference type="AlphaFoldDB" id="A0A1I7FB79"/>
<dbReference type="GO" id="GO:0009103">
    <property type="term" value="P:lipopolysaccharide biosynthetic process"/>
    <property type="evidence" value="ECO:0007669"/>
    <property type="project" value="UniProtKB-UniRule"/>
</dbReference>
<comment type="pathway">
    <text evidence="12">Bacterial outer membrane biogenesis; lipopolysaccharide biosynthesis.</text>
</comment>
<comment type="function">
    <text evidence="12">Translocates 4-amino-4-deoxy-L-arabinose-phosphoundecaprenol (alpha-L-Ara4N-phosphoundecaprenol) from the cytoplasmic to the periplasmic side of the inner membrane.</text>
</comment>
<keyword evidence="5 12" id="KW-0997">Cell inner membrane</keyword>
<dbReference type="InterPro" id="IPR037185">
    <property type="entry name" value="EmrE-like"/>
</dbReference>
<evidence type="ECO:0000256" key="4">
    <source>
        <dbReference type="ARBA" id="ARBA00022516"/>
    </source>
</evidence>
<keyword evidence="11 12" id="KW-0472">Membrane</keyword>
<comment type="similarity">
    <text evidence="12">Belongs to the ArnF family.</text>
</comment>
<dbReference type="OrthoDB" id="5592809at2"/>
<evidence type="ECO:0000256" key="9">
    <source>
        <dbReference type="ARBA" id="ARBA00022989"/>
    </source>
</evidence>
<dbReference type="Gene3D" id="1.10.3730.20">
    <property type="match status" value="1"/>
</dbReference>
<keyword evidence="4 12" id="KW-0444">Lipid biosynthesis</keyword>
<dbReference type="InterPro" id="IPR000390">
    <property type="entry name" value="Small_drug/metabolite_transptr"/>
</dbReference>
<keyword evidence="9 12" id="KW-1133">Transmembrane helix</keyword>
<feature type="domain" description="EamA" evidence="13">
    <location>
        <begin position="44"/>
        <end position="123"/>
    </location>
</feature>
<dbReference type="EMBL" id="FPBJ01000003">
    <property type="protein sequence ID" value="SFU33434.1"/>
    <property type="molecule type" value="Genomic_DNA"/>
</dbReference>
<evidence type="ECO:0000256" key="10">
    <source>
        <dbReference type="ARBA" id="ARBA00023098"/>
    </source>
</evidence>
<protein>
    <recommendedName>
        <fullName evidence="12">Probable 4-amino-4-deoxy-L-arabinose-phosphoundecaprenol flippase subunit ArnF</fullName>
        <shortName evidence="12">L-Ara4N-phosphoundecaprenol flippase subunit ArnF</shortName>
    </recommendedName>
    <alternativeName>
        <fullName evidence="12">Undecaprenyl phosphate-aminoarabinose flippase subunit ArnF</fullName>
    </alternativeName>
</protein>
<evidence type="ECO:0000313" key="14">
    <source>
        <dbReference type="EMBL" id="SFU33434.1"/>
    </source>
</evidence>
<evidence type="ECO:0000256" key="12">
    <source>
        <dbReference type="HAMAP-Rule" id="MF_00538"/>
    </source>
</evidence>
<dbReference type="PANTHER" id="PTHR30561">
    <property type="entry name" value="SMR FAMILY PROTON-DEPENDENT DRUG EFFLUX TRANSPORTER SUGE"/>
    <property type="match status" value="1"/>
</dbReference>
<dbReference type="UniPathway" id="UPA00030"/>
<dbReference type="GO" id="GO:0005886">
    <property type="term" value="C:plasma membrane"/>
    <property type="evidence" value="ECO:0007669"/>
    <property type="project" value="UniProtKB-SubCell"/>
</dbReference>
<evidence type="ECO:0000256" key="3">
    <source>
        <dbReference type="ARBA" id="ARBA00022475"/>
    </source>
</evidence>
<dbReference type="Proteomes" id="UP000242496">
    <property type="component" value="Unassembled WGS sequence"/>
</dbReference>
<dbReference type="GO" id="GO:1901505">
    <property type="term" value="F:carbohydrate derivative transmembrane transporter activity"/>
    <property type="evidence" value="ECO:0007669"/>
    <property type="project" value="InterPro"/>
</dbReference>
<dbReference type="InterPro" id="IPR000620">
    <property type="entry name" value="EamA_dom"/>
</dbReference>
<organism evidence="14 15">
    <name type="scientific">Xenorhabdus koppenhoeferi</name>
    <dbReference type="NCBI Taxonomy" id="351659"/>
    <lineage>
        <taxon>Bacteria</taxon>
        <taxon>Pseudomonadati</taxon>
        <taxon>Pseudomonadota</taxon>
        <taxon>Gammaproteobacteria</taxon>
        <taxon>Enterobacterales</taxon>
        <taxon>Morganellaceae</taxon>
        <taxon>Xenorhabdus</taxon>
    </lineage>
</organism>
<dbReference type="PANTHER" id="PTHR30561:SF9">
    <property type="entry name" value="4-AMINO-4-DEOXY-L-ARABINOSE-PHOSPHOUNDECAPRENOL FLIPPASE SUBUNIT ARNF-RELATED"/>
    <property type="match status" value="1"/>
</dbReference>
<evidence type="ECO:0000256" key="1">
    <source>
        <dbReference type="ARBA" id="ARBA00004651"/>
    </source>
</evidence>
<dbReference type="GO" id="GO:0009245">
    <property type="term" value="P:lipid A biosynthetic process"/>
    <property type="evidence" value="ECO:0007669"/>
    <property type="project" value="UniProtKB-UniRule"/>
</dbReference>
<keyword evidence="6 12" id="KW-0441">Lipid A biosynthesis</keyword>
<feature type="transmembrane region" description="Helical" evidence="12">
    <location>
        <begin position="50"/>
        <end position="70"/>
    </location>
</feature>
<evidence type="ECO:0000256" key="2">
    <source>
        <dbReference type="ARBA" id="ARBA00022448"/>
    </source>
</evidence>
<dbReference type="Pfam" id="PF00892">
    <property type="entry name" value="EamA"/>
    <property type="match status" value="1"/>
</dbReference>
<reference evidence="15" key="1">
    <citation type="submission" date="2016-10" db="EMBL/GenBank/DDBJ databases">
        <authorList>
            <person name="Varghese N."/>
            <person name="Submissions S."/>
        </authorList>
    </citation>
    <scope>NUCLEOTIDE SEQUENCE [LARGE SCALE GENOMIC DNA]</scope>
    <source>
        <strain evidence="15">DSM 18168</strain>
    </source>
</reference>
<dbReference type="NCBIfam" id="NF002816">
    <property type="entry name" value="PRK02971.1-2"/>
    <property type="match status" value="1"/>
</dbReference>
<evidence type="ECO:0000313" key="15">
    <source>
        <dbReference type="Proteomes" id="UP000242496"/>
    </source>
</evidence>